<organism evidence="1 2">
    <name type="scientific">Lentinula aff. lateritia</name>
    <dbReference type="NCBI Taxonomy" id="2804960"/>
    <lineage>
        <taxon>Eukaryota</taxon>
        <taxon>Fungi</taxon>
        <taxon>Dikarya</taxon>
        <taxon>Basidiomycota</taxon>
        <taxon>Agaricomycotina</taxon>
        <taxon>Agaricomycetes</taxon>
        <taxon>Agaricomycetidae</taxon>
        <taxon>Agaricales</taxon>
        <taxon>Marasmiineae</taxon>
        <taxon>Omphalotaceae</taxon>
        <taxon>Lentinula</taxon>
    </lineage>
</organism>
<accession>A0ACC1TGU6</accession>
<dbReference type="Proteomes" id="UP001163835">
    <property type="component" value="Unassembled WGS sequence"/>
</dbReference>
<evidence type="ECO:0000313" key="2">
    <source>
        <dbReference type="Proteomes" id="UP001163835"/>
    </source>
</evidence>
<comment type="caution">
    <text evidence="1">The sequence shown here is derived from an EMBL/GenBank/DDBJ whole genome shotgun (WGS) entry which is preliminary data.</text>
</comment>
<sequence length="109" mass="12503">LTPTQVSQVRDTEPPLLPRAEFEKHSQKMAELAPDYHDSLQLKGLNHNPQDRQEAITEALEKISSKLTDRQTQMARDEIQWEEIEFALKHSKNGSSSGINGIVYEFWKA</sequence>
<keyword evidence="2" id="KW-1185">Reference proteome</keyword>
<proteinExistence type="predicted"/>
<reference evidence="1" key="1">
    <citation type="submission" date="2022-09" db="EMBL/GenBank/DDBJ databases">
        <title>A Global Phylogenomic Analysis of the Shiitake Genus Lentinula.</title>
        <authorList>
            <consortium name="DOE Joint Genome Institute"/>
            <person name="Sierra-Patev S."/>
            <person name="Min B."/>
            <person name="Naranjo-Ortiz M."/>
            <person name="Looney B."/>
            <person name="Konkel Z."/>
            <person name="Slot J.C."/>
            <person name="Sakamoto Y."/>
            <person name="Steenwyk J.L."/>
            <person name="Rokas A."/>
            <person name="Carro J."/>
            <person name="Camarero S."/>
            <person name="Ferreira P."/>
            <person name="Molpeceres G."/>
            <person name="Ruiz-Duenas F.J."/>
            <person name="Serrano A."/>
            <person name="Henrissat B."/>
            <person name="Drula E."/>
            <person name="Hughes K.W."/>
            <person name="Mata J.L."/>
            <person name="Ishikawa N.K."/>
            <person name="Vargas-Isla R."/>
            <person name="Ushijima S."/>
            <person name="Smith C.A."/>
            <person name="Ahrendt S."/>
            <person name="Andreopoulos W."/>
            <person name="He G."/>
            <person name="Labutti K."/>
            <person name="Lipzen A."/>
            <person name="Ng V."/>
            <person name="Riley R."/>
            <person name="Sandor L."/>
            <person name="Barry K."/>
            <person name="Martinez A.T."/>
            <person name="Xiao Y."/>
            <person name="Gibbons J.G."/>
            <person name="Terashima K."/>
            <person name="Grigoriev I.V."/>
            <person name="Hibbett D.S."/>
        </authorList>
    </citation>
    <scope>NUCLEOTIDE SEQUENCE</scope>
    <source>
        <strain evidence="1">TMI1499</strain>
    </source>
</reference>
<name>A0ACC1TGU6_9AGAR</name>
<protein>
    <submittedName>
        <fullName evidence="1">Uncharacterized protein</fullName>
    </submittedName>
</protein>
<dbReference type="EMBL" id="MU796650">
    <property type="protein sequence ID" value="KAJ3803857.1"/>
    <property type="molecule type" value="Genomic_DNA"/>
</dbReference>
<feature type="non-terminal residue" evidence="1">
    <location>
        <position position="1"/>
    </location>
</feature>
<gene>
    <name evidence="1" type="ORF">F5876DRAFT_71112</name>
</gene>
<evidence type="ECO:0000313" key="1">
    <source>
        <dbReference type="EMBL" id="KAJ3803857.1"/>
    </source>
</evidence>